<proteinExistence type="predicted"/>
<accession>A0A939F2R2</accession>
<name>A0A939F2R2_9ACTN</name>
<evidence type="ECO:0000313" key="1">
    <source>
        <dbReference type="EMBL" id="MBO0510668.1"/>
    </source>
</evidence>
<organism evidence="1 2">
    <name type="scientific">Streptomyces beijiangensis</name>
    <dbReference type="NCBI Taxonomy" id="163361"/>
    <lineage>
        <taxon>Bacteria</taxon>
        <taxon>Bacillati</taxon>
        <taxon>Actinomycetota</taxon>
        <taxon>Actinomycetes</taxon>
        <taxon>Kitasatosporales</taxon>
        <taxon>Streptomycetaceae</taxon>
        <taxon>Streptomyces</taxon>
    </lineage>
</organism>
<sequence>MADERYEWLDKDAAERMFRGEPVGPVDDHARAQAARLRAALGDVSAQYGASGRTDRQLPGEQAALAAFRE</sequence>
<evidence type="ECO:0000313" key="2">
    <source>
        <dbReference type="Proteomes" id="UP000664167"/>
    </source>
</evidence>
<dbReference type="AlphaFoldDB" id="A0A939F2R2"/>
<comment type="caution">
    <text evidence="1">The sequence shown here is derived from an EMBL/GenBank/DDBJ whole genome shotgun (WGS) entry which is preliminary data.</text>
</comment>
<dbReference type="EMBL" id="JAFLRJ010000017">
    <property type="protein sequence ID" value="MBO0510668.1"/>
    <property type="molecule type" value="Genomic_DNA"/>
</dbReference>
<reference evidence="1" key="1">
    <citation type="submission" date="2021-03" db="EMBL/GenBank/DDBJ databases">
        <title>Streptomyces poriferae sp. nov., a novel marine sponge-derived Actinobacteria species with anti-MRSA activity.</title>
        <authorList>
            <person name="Sandoval-Powers M."/>
            <person name="Kralova S."/>
            <person name="Nguyen G.-S."/>
            <person name="Fawwal D."/>
            <person name="Degnes K."/>
            <person name="Klinkenberg G."/>
            <person name="Sletta H."/>
            <person name="Wentzel A."/>
            <person name="Liles M.R."/>
        </authorList>
    </citation>
    <scope>NUCLEOTIDE SEQUENCE</scope>
    <source>
        <strain evidence="1">DSM 41794</strain>
    </source>
</reference>
<gene>
    <name evidence="1" type="ORF">J0695_02410</name>
</gene>
<protein>
    <submittedName>
        <fullName evidence="1">Uncharacterized protein</fullName>
    </submittedName>
</protein>
<feature type="non-terminal residue" evidence="1">
    <location>
        <position position="70"/>
    </location>
</feature>
<dbReference type="Proteomes" id="UP000664167">
    <property type="component" value="Unassembled WGS sequence"/>
</dbReference>
<keyword evidence="2" id="KW-1185">Reference proteome</keyword>